<feature type="domain" description="K Homology" evidence="7">
    <location>
        <begin position="499"/>
        <end position="567"/>
    </location>
</feature>
<dbReference type="CDD" id="cd22410">
    <property type="entry name" value="KH-I_Vigilin_rpt7"/>
    <property type="match status" value="1"/>
</dbReference>
<evidence type="ECO:0000256" key="2">
    <source>
        <dbReference type="ARBA" id="ARBA00022490"/>
    </source>
</evidence>
<evidence type="ECO:0000313" key="9">
    <source>
        <dbReference type="Proteomes" id="UP000007875"/>
    </source>
</evidence>
<dbReference type="PROSITE" id="PS50084">
    <property type="entry name" value="KH_TYPE_1"/>
    <property type="match status" value="14"/>
</dbReference>
<dbReference type="PANTHER" id="PTHR10627:SF31">
    <property type="entry name" value="DODECA-SATELLITE-BINDING PROTEIN 1, ISOFORM A"/>
    <property type="match status" value="1"/>
</dbReference>
<proteinExistence type="predicted"/>
<dbReference type="InterPro" id="IPR004088">
    <property type="entry name" value="KH_dom_type_1"/>
</dbReference>
<feature type="domain" description="K Homology" evidence="7">
    <location>
        <begin position="792"/>
        <end position="879"/>
    </location>
</feature>
<dbReference type="AlphaFoldDB" id="H2ZHB1"/>
<feature type="domain" description="K Homology" evidence="7">
    <location>
        <begin position="139"/>
        <end position="207"/>
    </location>
</feature>
<feature type="domain" description="K Homology" evidence="7">
    <location>
        <begin position="354"/>
        <end position="422"/>
    </location>
</feature>
<dbReference type="SMART" id="SM00322">
    <property type="entry name" value="KH"/>
    <property type="match status" value="14"/>
</dbReference>
<feature type="domain" description="K Homology" evidence="7">
    <location>
        <begin position="1037"/>
        <end position="1102"/>
    </location>
</feature>
<dbReference type="Pfam" id="PF00013">
    <property type="entry name" value="KH_1"/>
    <property type="match status" value="14"/>
</dbReference>
<keyword evidence="9" id="KW-1185">Reference proteome</keyword>
<keyword evidence="2" id="KW-0963">Cytoplasm</keyword>
<dbReference type="CDD" id="cd22408">
    <property type="entry name" value="KH-I_Vigilin_rpt4"/>
    <property type="match status" value="1"/>
</dbReference>
<reference evidence="8" key="3">
    <citation type="submission" date="2025-09" db="UniProtKB">
        <authorList>
            <consortium name="Ensembl"/>
        </authorList>
    </citation>
    <scope>IDENTIFICATION</scope>
</reference>
<sequence length="1179" mass="132380">MEERAFKQSEFGQAQKDQSKVCIDIMKQTDTVIEMSTCRDGSLSLLVSGKAENVLKARREIFNKLQTQASITINIPKDHHRVILGKAGTRLQKLELETATKINIPRTEKQSTELTIVGTQEGIHRARQEIQMISDEQAKLAMERLPIEKIYHPFVSGPRNEFANQLIKEYGVRIHIPPPSVQKDEIVVSGEKDGVAATVSKIMAVYQQKKRNCKIISVEINKAQHKYIIGPRGQTLQDILAEASVSVELPPADSLSETVVLRGEPSKLGQGLTIVYAKANSVVIREVAAAAWLHRFIIGKKGANIRALTANLPRVNVEFHDEGNKIVIEGPPEEADQAQQQLETQVHDLVSKLRMDFAEVRIDPKFHKNIIGKGGQSINKLRDQYNVNIQIPTDTDKSSLIRIEGDPEGVKEAKLELEQLGQRLENEKSKDVLIEQRFHRNIIGQKGEKIKGIRDSFPKVNISFPDAKKKSDVVNLRGPKNVEKCYKYLKQLNDDMVEKNYCIDVPIFKQYHKNIIGKGGANIRKIREETNTQIDLPKEDSENEVIVITGKKADCQKARKLIRAIEQEQANIVEELVNINPQLHNQLIGAKGRLIRSLMEDYGGNVQIHFPTGTSGSDKVTIRGPKEDVEKAKGQLMQIAKQKELASFTKELKCKAELHRFLIGRGGATIKKVRDETGARIIFPASNDTDKETITVMGKQADVETACRILEEKIKSMENIIEIETEIDQKHHKYFVARRGAVLRDIADEFGGVTVSFPRIGDQSSTVRIKGPSECVEGAKSKLAEIVDDLENQVTIECLVDEQYHRTVIGQKGRNIQAVTAQFNVQVKFPSRNNAPSQSEQPEVVENGVNGEVNKDLIMITGHKDRCQEAMAAILALVPTSDQIEVPYKFHRYIIGQKGLGVRKLMEDYDVTISIPPADQNSNFITITGVKSKLENAKAGLMERVKVIEQEEEDRVLRSFTLTVDVPNQFHSQIIGRRGAIVTEIRTKHGVNIQFPDRDDENQRCSIHQGQIRIIGYEKNAESARDAVMKIVNELSSHISQDIKIDRKVHPRLIGTKGRAIKKIMEDFGVDIRFIKEEDIVTVTGPLEKVEECVEHILNLEEEYMQDIAEQEDTKRYSHSNYADGQKSNKPSNKAPFVVRDAPWHQSVDTNNLEEFPSLGGPSSGNNSAASAPAWGRRY</sequence>
<dbReference type="Pfam" id="PF24668">
    <property type="entry name" value="KH_Vigilin"/>
    <property type="match status" value="1"/>
</dbReference>
<feature type="domain" description="K Homology" evidence="7">
    <location>
        <begin position="426"/>
        <end position="498"/>
    </location>
</feature>
<dbReference type="CDD" id="cd22413">
    <property type="entry name" value="KH-I_Vigilin_rpt10"/>
    <property type="match status" value="1"/>
</dbReference>
<feature type="domain" description="K Homology" evidence="7">
    <location>
        <begin position="212"/>
        <end position="280"/>
    </location>
</feature>
<protein>
    <recommendedName>
        <fullName evidence="7">K Homology domain-containing protein</fullName>
    </recommendedName>
</protein>
<feature type="domain" description="K Homology" evidence="7">
    <location>
        <begin position="880"/>
        <end position="946"/>
    </location>
</feature>
<feature type="domain" description="K Homology" evidence="7">
    <location>
        <begin position="646"/>
        <end position="715"/>
    </location>
</feature>
<dbReference type="Ensembl" id="ENSCSAVT00000017160.1">
    <property type="protein sequence ID" value="ENSCSAVP00000016977.1"/>
    <property type="gene ID" value="ENSCSAVG00000009989.1"/>
</dbReference>
<dbReference type="InterPro" id="IPR036612">
    <property type="entry name" value="KH_dom_type_1_sf"/>
</dbReference>
<reference evidence="9" key="1">
    <citation type="submission" date="2003-08" db="EMBL/GenBank/DDBJ databases">
        <authorList>
            <person name="Birren B."/>
            <person name="Nusbaum C."/>
            <person name="Abebe A."/>
            <person name="Abouelleil A."/>
            <person name="Adekoya E."/>
            <person name="Ait-zahra M."/>
            <person name="Allen N."/>
            <person name="Allen T."/>
            <person name="An P."/>
            <person name="Anderson M."/>
            <person name="Anderson S."/>
            <person name="Arachchi H."/>
            <person name="Armbruster J."/>
            <person name="Bachantsang P."/>
            <person name="Baldwin J."/>
            <person name="Barry A."/>
            <person name="Bayul T."/>
            <person name="Blitshsteyn B."/>
            <person name="Bloom T."/>
            <person name="Blye J."/>
            <person name="Boguslavskiy L."/>
            <person name="Borowsky M."/>
            <person name="Boukhgalter B."/>
            <person name="Brunache A."/>
            <person name="Butler J."/>
            <person name="Calixte N."/>
            <person name="Calvo S."/>
            <person name="Camarata J."/>
            <person name="Campo K."/>
            <person name="Chang J."/>
            <person name="Cheshatsang Y."/>
            <person name="Citroen M."/>
            <person name="Collymore A."/>
            <person name="Considine T."/>
            <person name="Cook A."/>
            <person name="Cooke P."/>
            <person name="Corum B."/>
            <person name="Cuomo C."/>
            <person name="David R."/>
            <person name="Dawoe T."/>
            <person name="Degray S."/>
            <person name="Dodge S."/>
            <person name="Dooley K."/>
            <person name="Dorje P."/>
            <person name="Dorjee K."/>
            <person name="Dorris L."/>
            <person name="Duffey N."/>
            <person name="Dupes A."/>
            <person name="Elkins T."/>
            <person name="Engels R."/>
            <person name="Erickson J."/>
            <person name="Farina A."/>
            <person name="Faro S."/>
            <person name="Ferreira P."/>
            <person name="Fischer H."/>
            <person name="Fitzgerald M."/>
            <person name="Foley K."/>
            <person name="Gage D."/>
            <person name="Galagan J."/>
            <person name="Gearin G."/>
            <person name="Gnerre S."/>
            <person name="Gnirke A."/>
            <person name="Goyette A."/>
            <person name="Graham J."/>
            <person name="Grandbois E."/>
            <person name="Gyaltsen K."/>
            <person name="Hafez N."/>
            <person name="Hagopian D."/>
            <person name="Hagos B."/>
            <person name="Hall J."/>
            <person name="Hatcher B."/>
            <person name="Heller A."/>
            <person name="Higgins H."/>
            <person name="Honan T."/>
            <person name="Horn A."/>
            <person name="Houde N."/>
            <person name="Hughes L."/>
            <person name="Hulme W."/>
            <person name="Husby E."/>
            <person name="Iliev I."/>
            <person name="Jaffe D."/>
            <person name="Jones C."/>
            <person name="Kamal M."/>
            <person name="Kamat A."/>
            <person name="Kamvysselis M."/>
            <person name="Karlsson E."/>
            <person name="Kells C."/>
            <person name="Kieu A."/>
            <person name="Kisner P."/>
            <person name="Kodira C."/>
            <person name="Kulbokas E."/>
            <person name="Labutti K."/>
            <person name="Lama D."/>
            <person name="Landers T."/>
            <person name="Leger J."/>
            <person name="Levine S."/>
            <person name="Lewis D."/>
            <person name="Lewis T."/>
            <person name="Lindblad-toh K."/>
            <person name="Liu X."/>
            <person name="Lokyitsang T."/>
            <person name="Lokyitsang Y."/>
            <person name="Lucien O."/>
            <person name="Lui A."/>
            <person name="Ma L.J."/>
            <person name="Mabbitt R."/>
            <person name="Macdonald J."/>
            <person name="Maclean C."/>
            <person name="Major J."/>
            <person name="Manning J."/>
            <person name="Marabella R."/>
            <person name="Maru K."/>
            <person name="Matthews C."/>
            <person name="Mauceli E."/>
            <person name="Mccarthy M."/>
            <person name="Mcdonough S."/>
            <person name="Mcghee T."/>
            <person name="Meldrim J."/>
            <person name="Meneus L."/>
            <person name="Mesirov J."/>
            <person name="Mihalev A."/>
            <person name="Mihova T."/>
            <person name="Mikkelsen T."/>
            <person name="Mlenga V."/>
            <person name="Moru K."/>
            <person name="Mozes J."/>
            <person name="Mulrain L."/>
            <person name="Munson G."/>
            <person name="Naylor J."/>
            <person name="Newes C."/>
            <person name="Nguyen C."/>
            <person name="Nguyen N."/>
            <person name="Nguyen T."/>
            <person name="Nicol R."/>
            <person name="Nielsen C."/>
            <person name="Nizzari M."/>
            <person name="Norbu C."/>
            <person name="Norbu N."/>
            <person name="O'donnell P."/>
            <person name="Okoawo O."/>
            <person name="O'leary S."/>
            <person name="Omotosho B."/>
            <person name="O'neill K."/>
            <person name="Osman S."/>
            <person name="Parker S."/>
            <person name="Perrin D."/>
            <person name="Phunkhang P."/>
            <person name="Piqani B."/>
            <person name="Purcell S."/>
            <person name="Rachupka T."/>
            <person name="Ramasamy U."/>
            <person name="Rameau R."/>
            <person name="Ray V."/>
            <person name="Raymond C."/>
            <person name="Retta R."/>
            <person name="Richardson S."/>
            <person name="Rise C."/>
            <person name="Rodriguez J."/>
            <person name="Rogers J."/>
            <person name="Rogov P."/>
            <person name="Rutman M."/>
            <person name="Schupbach R."/>
            <person name="Seaman C."/>
            <person name="Settipalli S."/>
            <person name="Sharpe T."/>
            <person name="Sheridan J."/>
            <person name="Sherpa N."/>
            <person name="Shi J."/>
            <person name="Smirnov S."/>
            <person name="Smith C."/>
            <person name="Sougnez C."/>
            <person name="Spencer B."/>
            <person name="Stalker J."/>
            <person name="Stange-thomann N."/>
            <person name="Stavropoulos S."/>
            <person name="Stetson K."/>
            <person name="Stone C."/>
            <person name="Stone S."/>
            <person name="Stubbs M."/>
            <person name="Talamas J."/>
            <person name="Tchuinga P."/>
            <person name="Tenzing P."/>
            <person name="Tesfaye S."/>
            <person name="Theodore J."/>
            <person name="Thoulutsang Y."/>
            <person name="Topham K."/>
            <person name="Towey S."/>
            <person name="Tsamla T."/>
            <person name="Tsomo N."/>
            <person name="Vallee D."/>
            <person name="Vassiliev H."/>
            <person name="Venkataraman V."/>
            <person name="Vinson J."/>
            <person name="Vo A."/>
            <person name="Wade C."/>
            <person name="Wang S."/>
            <person name="Wangchuk T."/>
            <person name="Wangdi T."/>
            <person name="Whittaker C."/>
            <person name="Wilkinson J."/>
            <person name="Wu Y."/>
            <person name="Wyman D."/>
            <person name="Yadav S."/>
            <person name="Yang S."/>
            <person name="Yang X."/>
            <person name="Yeager S."/>
            <person name="Yee E."/>
            <person name="Young G."/>
            <person name="Zainoun J."/>
            <person name="Zembeck L."/>
            <person name="Zimmer A."/>
            <person name="Zody M."/>
            <person name="Lander E."/>
        </authorList>
    </citation>
    <scope>NUCLEOTIDE SEQUENCE [LARGE SCALE GENOMIC DNA]</scope>
</reference>
<evidence type="ECO:0000256" key="4">
    <source>
        <dbReference type="ARBA" id="ARBA00022884"/>
    </source>
</evidence>
<keyword evidence="4 5" id="KW-0694">RNA-binding</keyword>
<evidence type="ECO:0000256" key="5">
    <source>
        <dbReference type="PROSITE-ProRule" id="PRU00117"/>
    </source>
</evidence>
<organism evidence="8 9">
    <name type="scientific">Ciona savignyi</name>
    <name type="common">Pacific transparent sea squirt</name>
    <dbReference type="NCBI Taxonomy" id="51511"/>
    <lineage>
        <taxon>Eukaryota</taxon>
        <taxon>Metazoa</taxon>
        <taxon>Chordata</taxon>
        <taxon>Tunicata</taxon>
        <taxon>Ascidiacea</taxon>
        <taxon>Phlebobranchia</taxon>
        <taxon>Cionidae</taxon>
        <taxon>Ciona</taxon>
    </lineage>
</organism>
<dbReference type="HOGENOM" id="CLU_008532_0_0_1"/>
<dbReference type="InterPro" id="IPR057778">
    <property type="entry name" value="KH_Vigilin_N"/>
</dbReference>
<feature type="compositionally biased region" description="Low complexity" evidence="6">
    <location>
        <begin position="1160"/>
        <end position="1179"/>
    </location>
</feature>
<feature type="domain" description="K Homology" evidence="7">
    <location>
        <begin position="67"/>
        <end position="135"/>
    </location>
</feature>
<dbReference type="PANTHER" id="PTHR10627">
    <property type="entry name" value="SCP160"/>
    <property type="match status" value="1"/>
</dbReference>
<feature type="region of interest" description="Disordered" evidence="6">
    <location>
        <begin position="1151"/>
        <end position="1179"/>
    </location>
</feature>
<dbReference type="InterPro" id="IPR004087">
    <property type="entry name" value="KH_dom"/>
</dbReference>
<dbReference type="CDD" id="cd22417">
    <property type="entry name" value="KH-I_Vigilin_rpt14"/>
    <property type="match status" value="1"/>
</dbReference>
<dbReference type="CDD" id="cd22409">
    <property type="entry name" value="KH-I_Vigilin_rpt5"/>
    <property type="match status" value="1"/>
</dbReference>
<evidence type="ECO:0000256" key="1">
    <source>
        <dbReference type="ARBA" id="ARBA00004496"/>
    </source>
</evidence>
<name>H2ZHB1_CIOSA</name>
<keyword evidence="3" id="KW-0677">Repeat</keyword>
<evidence type="ECO:0000256" key="3">
    <source>
        <dbReference type="ARBA" id="ARBA00022737"/>
    </source>
</evidence>
<dbReference type="CDD" id="cd02394">
    <property type="entry name" value="KH-I_Vigilin_rpt6"/>
    <property type="match status" value="1"/>
</dbReference>
<dbReference type="CDD" id="cd22411">
    <property type="entry name" value="KH-I_Vigilin_rpt8"/>
    <property type="match status" value="1"/>
</dbReference>
<feature type="domain" description="K Homology" evidence="7">
    <location>
        <begin position="281"/>
        <end position="347"/>
    </location>
</feature>
<dbReference type="SUPFAM" id="SSF54791">
    <property type="entry name" value="Eukaryotic type KH-domain (KH-domain type I)"/>
    <property type="match status" value="13"/>
</dbReference>
<evidence type="ECO:0000313" key="8">
    <source>
        <dbReference type="Ensembl" id="ENSCSAVP00000016977.1"/>
    </source>
</evidence>
<dbReference type="FunFam" id="3.30.1370.10:FF:000039">
    <property type="entry name" value="vigilin isoform X1"/>
    <property type="match status" value="1"/>
</dbReference>
<dbReference type="CDD" id="cd22416">
    <property type="entry name" value="KH-I_Vigilin_rpt13"/>
    <property type="match status" value="1"/>
</dbReference>
<dbReference type="GeneTree" id="ENSGT00940000168637"/>
<dbReference type="CDD" id="cd22407">
    <property type="entry name" value="KH-I_Vigilin_rpt3"/>
    <property type="match status" value="1"/>
</dbReference>
<evidence type="ECO:0000256" key="6">
    <source>
        <dbReference type="SAM" id="MobiDB-lite"/>
    </source>
</evidence>
<comment type="subcellular location">
    <subcellularLocation>
        <location evidence="1">Cytoplasm</location>
    </subcellularLocation>
</comment>
<feature type="compositionally biased region" description="Polar residues" evidence="6">
    <location>
        <begin position="1119"/>
        <end position="1132"/>
    </location>
</feature>
<reference evidence="8" key="2">
    <citation type="submission" date="2025-08" db="UniProtKB">
        <authorList>
            <consortium name="Ensembl"/>
        </authorList>
    </citation>
    <scope>IDENTIFICATION</scope>
</reference>
<dbReference type="CDD" id="cd22406">
    <property type="entry name" value="KH-I_Vigilin_rpt2"/>
    <property type="match status" value="1"/>
</dbReference>
<evidence type="ECO:0000259" key="7">
    <source>
        <dbReference type="SMART" id="SM00322"/>
    </source>
</evidence>
<dbReference type="CDD" id="cd22418">
    <property type="entry name" value="KH-I_Vigilin_rpt15"/>
    <property type="match status" value="1"/>
</dbReference>
<dbReference type="Proteomes" id="UP000007875">
    <property type="component" value="Unassembled WGS sequence"/>
</dbReference>
<feature type="domain" description="K Homology" evidence="7">
    <location>
        <begin position="958"/>
        <end position="1033"/>
    </location>
</feature>
<accession>H2ZHB1</accession>
<feature type="domain" description="K Homology" evidence="7">
    <location>
        <begin position="571"/>
        <end position="641"/>
    </location>
</feature>
<dbReference type="CDD" id="cd22414">
    <property type="entry name" value="KH-I_Vigilin_rpt11"/>
    <property type="match status" value="1"/>
</dbReference>
<dbReference type="CDD" id="cd22412">
    <property type="entry name" value="KH-I_Vigilin_rpt9"/>
    <property type="match status" value="1"/>
</dbReference>
<feature type="region of interest" description="Disordered" evidence="6">
    <location>
        <begin position="1115"/>
        <end position="1136"/>
    </location>
</feature>
<feature type="domain" description="K Homology" evidence="7">
    <location>
        <begin position="719"/>
        <end position="788"/>
    </location>
</feature>
<dbReference type="Gene3D" id="3.30.1370.10">
    <property type="entry name" value="K Homology domain, type 1"/>
    <property type="match status" value="14"/>
</dbReference>
<dbReference type="GO" id="GO:0003729">
    <property type="term" value="F:mRNA binding"/>
    <property type="evidence" value="ECO:0007669"/>
    <property type="project" value="TreeGrafter"/>
</dbReference>